<dbReference type="EMBL" id="JADOXO010000114">
    <property type="protein sequence ID" value="KAF9813018.1"/>
    <property type="molecule type" value="Genomic_DNA"/>
</dbReference>
<protein>
    <recommendedName>
        <fullName evidence="3">Retrotransposon Copia-like N-terminal domain-containing protein</fullName>
    </recommendedName>
</protein>
<proteinExistence type="predicted"/>
<accession>A0A8H7P149</accession>
<dbReference type="Proteomes" id="UP000639403">
    <property type="component" value="Unassembled WGS sequence"/>
</dbReference>
<name>A0A8H7P149_9APHY</name>
<gene>
    <name evidence="1" type="ORF">IEO21_05804</name>
</gene>
<reference evidence="1" key="2">
    <citation type="journal article" name="Front. Microbiol.">
        <title>Degradative Capacity of Two Strains of Rhodonia placenta: From Phenotype to Genotype.</title>
        <authorList>
            <person name="Kolle M."/>
            <person name="Horta M.A.C."/>
            <person name="Nowrousian M."/>
            <person name="Ohm R.A."/>
            <person name="Benz J.P."/>
            <person name="Pilgard A."/>
        </authorList>
    </citation>
    <scope>NUCLEOTIDE SEQUENCE</scope>
    <source>
        <strain evidence="1">FPRL280</strain>
    </source>
</reference>
<organism evidence="1 2">
    <name type="scientific">Rhodonia placenta</name>
    <dbReference type="NCBI Taxonomy" id="104341"/>
    <lineage>
        <taxon>Eukaryota</taxon>
        <taxon>Fungi</taxon>
        <taxon>Dikarya</taxon>
        <taxon>Basidiomycota</taxon>
        <taxon>Agaricomycotina</taxon>
        <taxon>Agaricomycetes</taxon>
        <taxon>Polyporales</taxon>
        <taxon>Adustoporiaceae</taxon>
        <taxon>Rhodonia</taxon>
    </lineage>
</organism>
<sequence>MTNMLDYKIDALASAENWQMWKVHLLDILMNAELWNYVSGDLKCLTALDDKADKDAKKAREEEIKGWTVKDQKALTAIWLWVADKVLIYIKAAKTSHDAWKKLKTMYEAQGVLAIVQACCKMFCAVCMEDQDIEEFI</sequence>
<comment type="caution">
    <text evidence="1">The sequence shown here is derived from an EMBL/GenBank/DDBJ whole genome shotgun (WGS) entry which is preliminary data.</text>
</comment>
<dbReference type="AlphaFoldDB" id="A0A8H7P149"/>
<reference evidence="1" key="1">
    <citation type="submission" date="2020-11" db="EMBL/GenBank/DDBJ databases">
        <authorList>
            <person name="Koelle M."/>
            <person name="Horta M.A.C."/>
            <person name="Nowrousian M."/>
            <person name="Ohm R.A."/>
            <person name="Benz P."/>
            <person name="Pilgard A."/>
        </authorList>
    </citation>
    <scope>NUCLEOTIDE SEQUENCE</scope>
    <source>
        <strain evidence="1">FPRL280</strain>
    </source>
</reference>
<evidence type="ECO:0000313" key="2">
    <source>
        <dbReference type="Proteomes" id="UP000639403"/>
    </source>
</evidence>
<dbReference type="Pfam" id="PF14223">
    <property type="entry name" value="Retrotran_gag_2"/>
    <property type="match status" value="1"/>
</dbReference>
<evidence type="ECO:0008006" key="3">
    <source>
        <dbReference type="Google" id="ProtNLM"/>
    </source>
</evidence>
<evidence type="ECO:0000313" key="1">
    <source>
        <dbReference type="EMBL" id="KAF9813018.1"/>
    </source>
</evidence>